<dbReference type="STRING" id="228410.NE2014"/>
<proteinExistence type="predicted"/>
<dbReference type="GeneID" id="89807806"/>
<dbReference type="AlphaFoldDB" id="Q82T98"/>
<dbReference type="Proteomes" id="UP000001416">
    <property type="component" value="Chromosome"/>
</dbReference>
<dbReference type="InterPro" id="IPR042099">
    <property type="entry name" value="ANL_N_sf"/>
</dbReference>
<dbReference type="RefSeq" id="WP_011112535.1">
    <property type="nucleotide sequence ID" value="NC_004757.1"/>
</dbReference>
<dbReference type="SMR" id="Q82T98"/>
<keyword evidence="2" id="KW-1185">Reference proteome</keyword>
<protein>
    <submittedName>
        <fullName evidence="1">Uncharacterized protein</fullName>
    </submittedName>
</protein>
<accession>Q82T98</accession>
<dbReference type="KEGG" id="neu:NE2014"/>
<dbReference type="EMBL" id="AL954747">
    <property type="protein sequence ID" value="CAD85925.1"/>
    <property type="molecule type" value="Genomic_DNA"/>
</dbReference>
<dbReference type="Gene3D" id="3.40.50.12780">
    <property type="entry name" value="N-terminal domain of ligase-like"/>
    <property type="match status" value="1"/>
</dbReference>
<reference evidence="1 2" key="1">
    <citation type="journal article" date="2003" name="J. Bacteriol.">
        <title>Complete genome sequence of the ammonia-oxidizing bacterium and obligate chemolithoautotroph Nitrosomonas europaea.</title>
        <authorList>
            <person name="Chain P."/>
            <person name="Lamerdin J."/>
            <person name="Larimer F."/>
            <person name="Regala W."/>
            <person name="Land M."/>
            <person name="Hauser L."/>
            <person name="Hooper A."/>
            <person name="Klotz M."/>
            <person name="Norton J."/>
            <person name="Sayavedra-Soto L."/>
            <person name="Arciero D."/>
            <person name="Hommes N."/>
            <person name="Whittaker M."/>
            <person name="Arp D."/>
        </authorList>
    </citation>
    <scope>NUCLEOTIDE SEQUENCE [LARGE SCALE GENOMIC DNA]</scope>
    <source>
        <strain evidence="2">ATCC 19718 / CIP 103999 / KCTC 2705 / NBRC 14298</strain>
    </source>
</reference>
<sequence length="130" mass="14621">MSDLYTRFVANVLFPLKKHDTVQVHGKIEVLQWWLSECILRLQAQCLRTLLEHAGTHVPHYRDLFARISFDPAKVDSVADIRASSDALRADNAVGLAHFNTEGSSGELSIFFIGTKRVSHDVAAKWHATH</sequence>
<evidence type="ECO:0000313" key="2">
    <source>
        <dbReference type="Proteomes" id="UP000001416"/>
    </source>
</evidence>
<name>Q82T98_NITEU</name>
<dbReference type="eggNOG" id="COG1541">
    <property type="taxonomic scope" value="Bacteria"/>
</dbReference>
<dbReference type="HOGENOM" id="CLU_1935794_0_0_4"/>
<organism evidence="1 2">
    <name type="scientific">Nitrosomonas europaea (strain ATCC 19718 / CIP 103999 / KCTC 2705 / NBRC 14298)</name>
    <dbReference type="NCBI Taxonomy" id="228410"/>
    <lineage>
        <taxon>Bacteria</taxon>
        <taxon>Pseudomonadati</taxon>
        <taxon>Pseudomonadota</taxon>
        <taxon>Betaproteobacteria</taxon>
        <taxon>Nitrosomonadales</taxon>
        <taxon>Nitrosomonadaceae</taxon>
        <taxon>Nitrosomonas</taxon>
    </lineage>
</organism>
<evidence type="ECO:0000313" key="1">
    <source>
        <dbReference type="EMBL" id="CAD85925.1"/>
    </source>
</evidence>
<gene>
    <name evidence="1" type="ordered locus">NE2014</name>
</gene>